<dbReference type="InterPro" id="IPR009078">
    <property type="entry name" value="Ferritin-like_SF"/>
</dbReference>
<dbReference type="PANTHER" id="PTHR23409">
    <property type="entry name" value="RIBONUCLEOSIDE-DIPHOSPHATE REDUCTASE SMALL CHAIN"/>
    <property type="match status" value="1"/>
</dbReference>
<dbReference type="SUPFAM" id="SSF47240">
    <property type="entry name" value="Ferritin-like"/>
    <property type="match status" value="1"/>
</dbReference>
<dbReference type="Pfam" id="PF00268">
    <property type="entry name" value="Ribonuc_red_sm"/>
    <property type="match status" value="1"/>
</dbReference>
<dbReference type="Gene3D" id="1.10.620.20">
    <property type="entry name" value="Ribonucleotide Reductase, subunit A"/>
    <property type="match status" value="1"/>
</dbReference>
<comment type="catalytic activity">
    <reaction evidence="5">
        <text>a 2'-deoxyribonucleoside 5'-diphosphate + [thioredoxin]-disulfide + H2O = a ribonucleoside 5'-diphosphate + [thioredoxin]-dithiol</text>
        <dbReference type="Rhea" id="RHEA:23252"/>
        <dbReference type="Rhea" id="RHEA-COMP:10698"/>
        <dbReference type="Rhea" id="RHEA-COMP:10700"/>
        <dbReference type="ChEBI" id="CHEBI:15377"/>
        <dbReference type="ChEBI" id="CHEBI:29950"/>
        <dbReference type="ChEBI" id="CHEBI:50058"/>
        <dbReference type="ChEBI" id="CHEBI:57930"/>
        <dbReference type="ChEBI" id="CHEBI:73316"/>
        <dbReference type="EC" id="1.17.4.1"/>
    </reaction>
</comment>
<organism evidence="6 7">
    <name type="scientific">Ureaplasma ceti</name>
    <dbReference type="NCBI Taxonomy" id="3119530"/>
    <lineage>
        <taxon>Bacteria</taxon>
        <taxon>Bacillati</taxon>
        <taxon>Mycoplasmatota</taxon>
        <taxon>Mycoplasmoidales</taxon>
        <taxon>Mycoplasmoidaceae</taxon>
        <taxon>Ureaplasma</taxon>
    </lineage>
</organism>
<gene>
    <name evidence="6" type="primary">nrdB</name>
    <name evidence="6" type="ORF">UREOM_5070</name>
</gene>
<dbReference type="EC" id="1.17.4.1" evidence="4"/>
<evidence type="ECO:0000256" key="5">
    <source>
        <dbReference type="ARBA" id="ARBA00047754"/>
    </source>
</evidence>
<sequence length="377" mass="44582">MKKLVDLNMFVKPKDIKIFLGKYNGFQRYDIIKYPFAKQIESNMRQAFWTPEEISLISDRENFKELPQQAQEVIISNLLFQTLMDSAQNRGLDSVMSELVTSSEWEAAFKTQAFFELIHSLSYSHIIREMFSSDASNIFDRIYKIDEIKHRTDKEIAEYTLLREYIEGKHPEWTEEETKKNILILLVRIYFLEGLKFYVSFMVTYMINYSYNDAISGVAKIIKLINFDEDMHVAVVGGLIRILMREESEGFTHFFKETWFKEEVERIVSEIVNEEISWAEYLLSFGPIPSLTLPVFESFMKYYANERLSRIKLDPIYEGVQKNDIVTWFDMYKDINKDNTAQQESTALNYNIGNMNMDYDNNDLDTMLKELLNRHAK</sequence>
<dbReference type="CDD" id="cd01049">
    <property type="entry name" value="RNRR2"/>
    <property type="match status" value="1"/>
</dbReference>
<evidence type="ECO:0000256" key="1">
    <source>
        <dbReference type="ARBA" id="ARBA00001962"/>
    </source>
</evidence>
<protein>
    <recommendedName>
        <fullName evidence="4">ribonucleoside-diphosphate reductase</fullName>
        <ecNumber evidence="4">1.17.4.1</ecNumber>
    </recommendedName>
</protein>
<evidence type="ECO:0000256" key="2">
    <source>
        <dbReference type="ARBA" id="ARBA00009303"/>
    </source>
</evidence>
<comment type="similarity">
    <text evidence="2">Belongs to the ribonucleoside diphosphate reductase small chain family.</text>
</comment>
<evidence type="ECO:0000256" key="4">
    <source>
        <dbReference type="ARBA" id="ARBA00012274"/>
    </source>
</evidence>
<dbReference type="Proteomes" id="UP001449582">
    <property type="component" value="Unassembled WGS sequence"/>
</dbReference>
<evidence type="ECO:0000313" key="7">
    <source>
        <dbReference type="Proteomes" id="UP001449582"/>
    </source>
</evidence>
<comment type="caution">
    <text evidence="6">The sequence shown here is derived from an EMBL/GenBank/DDBJ whole genome shotgun (WGS) entry which is preliminary data.</text>
</comment>
<evidence type="ECO:0000256" key="3">
    <source>
        <dbReference type="ARBA" id="ARBA00011209"/>
    </source>
</evidence>
<dbReference type="PANTHER" id="PTHR23409:SF18">
    <property type="entry name" value="RIBONUCLEOSIDE-DIPHOSPHATE REDUCTASE SUBUNIT M2"/>
    <property type="match status" value="1"/>
</dbReference>
<dbReference type="InterPro" id="IPR000358">
    <property type="entry name" value="RNR_small_fam"/>
</dbReference>
<dbReference type="EMBL" id="BAABQM010000003">
    <property type="protein sequence ID" value="GAA5414796.1"/>
    <property type="molecule type" value="Genomic_DNA"/>
</dbReference>
<reference evidence="6" key="1">
    <citation type="submission" date="2024-02" db="EMBL/GenBank/DDBJ databases">
        <title>Draft genome sequence of new strains in genus Ureaplasma.</title>
        <authorList>
            <person name="Nakajima Y."/>
            <person name="Segawa T."/>
        </authorList>
    </citation>
    <scope>NUCLEOTIDE SEQUENCE [LARGE SCALE GENOMIC DNA]</scope>
    <source>
        <strain evidence="6">OM1</strain>
    </source>
</reference>
<dbReference type="InterPro" id="IPR012348">
    <property type="entry name" value="RNR-like"/>
</dbReference>
<evidence type="ECO:0000313" key="6">
    <source>
        <dbReference type="EMBL" id="GAA5414796.1"/>
    </source>
</evidence>
<name>A0ABP9U9J9_9BACT</name>
<comment type="cofactor">
    <cofactor evidence="1">
        <name>Fe cation</name>
        <dbReference type="ChEBI" id="CHEBI:24875"/>
    </cofactor>
</comment>
<comment type="subunit">
    <text evidence="3">Tetramer of two alpha and two beta subunits.</text>
</comment>
<keyword evidence="7" id="KW-1185">Reference proteome</keyword>
<dbReference type="InterPro" id="IPR033909">
    <property type="entry name" value="RNR_small"/>
</dbReference>
<dbReference type="RefSeq" id="WP_353289956.1">
    <property type="nucleotide sequence ID" value="NZ_BAABQM010000003.1"/>
</dbReference>
<accession>A0ABP9U9J9</accession>
<proteinExistence type="inferred from homology"/>